<dbReference type="PANTHER" id="PTHR47723">
    <property type="entry name" value="OS05G0353850 PROTEIN"/>
    <property type="match status" value="1"/>
</dbReference>
<sequence length="147" mass="16743">MLLVLWSSPSFPWINTDGLFKGNPGSAACGGVFQDCNGHFLGEFAYQWGWHWLWLESYSSSVISALQSTHFDHPRPLRMHWSTCLDHIRKMAFYASHIYREGNVVADNFANIGLSSPTLVWLDSPLMTVHAALFSFYIDFSGFRFSN</sequence>
<dbReference type="Pfam" id="PF13456">
    <property type="entry name" value="RVT_3"/>
    <property type="match status" value="1"/>
</dbReference>
<feature type="domain" description="RNase H type-1" evidence="1">
    <location>
        <begin position="44"/>
        <end position="111"/>
    </location>
</feature>
<organism evidence="2 3">
    <name type="scientific">Malus domestica</name>
    <name type="common">Apple</name>
    <name type="synonym">Pyrus malus</name>
    <dbReference type="NCBI Taxonomy" id="3750"/>
    <lineage>
        <taxon>Eukaryota</taxon>
        <taxon>Viridiplantae</taxon>
        <taxon>Streptophyta</taxon>
        <taxon>Embryophyta</taxon>
        <taxon>Tracheophyta</taxon>
        <taxon>Spermatophyta</taxon>
        <taxon>Magnoliopsida</taxon>
        <taxon>eudicotyledons</taxon>
        <taxon>Gunneridae</taxon>
        <taxon>Pentapetalae</taxon>
        <taxon>rosids</taxon>
        <taxon>fabids</taxon>
        <taxon>Rosales</taxon>
        <taxon>Rosaceae</taxon>
        <taxon>Amygdaloideae</taxon>
        <taxon>Maleae</taxon>
        <taxon>Malus</taxon>
    </lineage>
</organism>
<evidence type="ECO:0000313" key="2">
    <source>
        <dbReference type="EMBL" id="RXH99591.1"/>
    </source>
</evidence>
<dbReference type="InterPro" id="IPR002156">
    <property type="entry name" value="RNaseH_domain"/>
</dbReference>
<dbReference type="CDD" id="cd06222">
    <property type="entry name" value="RNase_H_like"/>
    <property type="match status" value="1"/>
</dbReference>
<gene>
    <name evidence="2" type="ORF">DVH24_021393</name>
</gene>
<comment type="caution">
    <text evidence="2">The sequence shown here is derived from an EMBL/GenBank/DDBJ whole genome shotgun (WGS) entry which is preliminary data.</text>
</comment>
<evidence type="ECO:0000313" key="3">
    <source>
        <dbReference type="Proteomes" id="UP000290289"/>
    </source>
</evidence>
<accession>A0A498K2R5</accession>
<dbReference type="SUPFAM" id="SSF53098">
    <property type="entry name" value="Ribonuclease H-like"/>
    <property type="match status" value="1"/>
</dbReference>
<dbReference type="GO" id="GO:0003676">
    <property type="term" value="F:nucleic acid binding"/>
    <property type="evidence" value="ECO:0007669"/>
    <property type="project" value="InterPro"/>
</dbReference>
<dbReference type="GO" id="GO:0004523">
    <property type="term" value="F:RNA-DNA hybrid ribonuclease activity"/>
    <property type="evidence" value="ECO:0007669"/>
    <property type="project" value="InterPro"/>
</dbReference>
<dbReference type="InterPro" id="IPR044730">
    <property type="entry name" value="RNase_H-like_dom_plant"/>
</dbReference>
<reference evidence="2 3" key="1">
    <citation type="submission" date="2018-10" db="EMBL/GenBank/DDBJ databases">
        <title>A high-quality apple genome assembly.</title>
        <authorList>
            <person name="Hu J."/>
        </authorList>
    </citation>
    <scope>NUCLEOTIDE SEQUENCE [LARGE SCALE GENOMIC DNA]</scope>
    <source>
        <strain evidence="3">cv. HFTH1</strain>
        <tissue evidence="2">Young leaf</tissue>
    </source>
</reference>
<dbReference type="EMBL" id="RDQH01000331">
    <property type="protein sequence ID" value="RXH99591.1"/>
    <property type="molecule type" value="Genomic_DNA"/>
</dbReference>
<proteinExistence type="predicted"/>
<protein>
    <recommendedName>
        <fullName evidence="1">RNase H type-1 domain-containing protein</fullName>
    </recommendedName>
</protein>
<dbReference type="Proteomes" id="UP000290289">
    <property type="component" value="Chromosome 5"/>
</dbReference>
<evidence type="ECO:0000259" key="1">
    <source>
        <dbReference type="Pfam" id="PF13456"/>
    </source>
</evidence>
<dbReference type="PANTHER" id="PTHR47723:SF23">
    <property type="entry name" value="REVERSE TRANSCRIPTASE-LIKE PROTEIN"/>
    <property type="match status" value="1"/>
</dbReference>
<dbReference type="InterPro" id="IPR053151">
    <property type="entry name" value="RNase_H-like"/>
</dbReference>
<keyword evidence="3" id="KW-1185">Reference proteome</keyword>
<dbReference type="InterPro" id="IPR012337">
    <property type="entry name" value="RNaseH-like_sf"/>
</dbReference>
<dbReference type="AlphaFoldDB" id="A0A498K2R5"/>
<name>A0A498K2R5_MALDO</name>